<dbReference type="Proteomes" id="UP000053958">
    <property type="component" value="Unassembled WGS sequence"/>
</dbReference>
<dbReference type="EMBL" id="LASV01000118">
    <property type="protein sequence ID" value="KKA22922.1"/>
    <property type="molecule type" value="Genomic_DNA"/>
</dbReference>
<protein>
    <submittedName>
        <fullName evidence="1">Uncharacterized protein</fullName>
    </submittedName>
</protein>
<comment type="caution">
    <text evidence="1">The sequence shown here is derived from an EMBL/GenBank/DDBJ whole genome shotgun (WGS) entry which is preliminary data.</text>
</comment>
<evidence type="ECO:0000313" key="2">
    <source>
        <dbReference type="Proteomes" id="UP000053958"/>
    </source>
</evidence>
<name>A0A0F4YX85_RASE3</name>
<accession>A0A0F4YX85</accession>
<organism evidence="1 2">
    <name type="scientific">Rasamsonia emersonii (strain ATCC 16479 / CBS 393.64 / IMI 116815)</name>
    <dbReference type="NCBI Taxonomy" id="1408163"/>
    <lineage>
        <taxon>Eukaryota</taxon>
        <taxon>Fungi</taxon>
        <taxon>Dikarya</taxon>
        <taxon>Ascomycota</taxon>
        <taxon>Pezizomycotina</taxon>
        <taxon>Eurotiomycetes</taxon>
        <taxon>Eurotiomycetidae</taxon>
        <taxon>Eurotiales</taxon>
        <taxon>Trichocomaceae</taxon>
        <taxon>Rasamsonia</taxon>
    </lineage>
</organism>
<evidence type="ECO:0000313" key="1">
    <source>
        <dbReference type="EMBL" id="KKA22922.1"/>
    </source>
</evidence>
<gene>
    <name evidence="1" type="ORF">T310_3029</name>
</gene>
<sequence length="110" mass="13054">MHTVQYRSNGKNLPRYLRRFQREKIEARVLYRYIPFIGTCTPQSEERLQSADAYTCRHLTPHSRSRSEPGQYLPTTLECDRRMSVCTMSVRCMYFGRNNDPILSDETTRL</sequence>
<proteinExistence type="predicted"/>
<dbReference type="RefSeq" id="XP_013329534.1">
    <property type="nucleotide sequence ID" value="XM_013474080.1"/>
</dbReference>
<keyword evidence="2" id="KW-1185">Reference proteome</keyword>
<reference evidence="1 2" key="1">
    <citation type="submission" date="2015-04" db="EMBL/GenBank/DDBJ databases">
        <authorList>
            <person name="Heijne W.H."/>
            <person name="Fedorova N.D."/>
            <person name="Nierman W.C."/>
            <person name="Vollebregt A.W."/>
            <person name="Zhao Z."/>
            <person name="Wu L."/>
            <person name="Kumar M."/>
            <person name="Stam H."/>
            <person name="van den Berg M.A."/>
            <person name="Pel H.J."/>
        </authorList>
    </citation>
    <scope>NUCLEOTIDE SEQUENCE [LARGE SCALE GENOMIC DNA]</scope>
    <source>
        <strain evidence="1 2">CBS 393.64</strain>
    </source>
</reference>
<dbReference type="AlphaFoldDB" id="A0A0F4YX85"/>
<dbReference type="GeneID" id="25315379"/>